<dbReference type="Pfam" id="PF02518">
    <property type="entry name" value="HATPase_c"/>
    <property type="match status" value="1"/>
</dbReference>
<comment type="cofactor">
    <cofactor evidence="2">
        <name>Mg(2+)</name>
        <dbReference type="ChEBI" id="CHEBI:18420"/>
    </cofactor>
</comment>
<dbReference type="CDD" id="cd00822">
    <property type="entry name" value="TopoII_Trans_DNA_gyrase"/>
    <property type="match status" value="1"/>
</dbReference>
<dbReference type="GO" id="GO:0003677">
    <property type="term" value="F:DNA binding"/>
    <property type="evidence" value="ECO:0007669"/>
    <property type="project" value="UniProtKB-KW"/>
</dbReference>
<evidence type="ECO:0000259" key="12">
    <source>
        <dbReference type="PROSITE" id="PS50880"/>
    </source>
</evidence>
<sequence length="576" mass="64974">MTDTPSNQNSYDAEDIKVLKGLEGVRKRPAMYIGDVGKRGLHHLIFEVVDNCVDEALAGFADYIQITFKKDNSVQISDNGRGIPIDNHPEYNKPAVEVIMEHLHSGGKFDSKSYKISGGLHGVGLSVVNALAEWLIVEIKRDGLIYKQKFSKGKKVSEPEITKINGEESGTKISFYPDTEIFEFDPNGRIFSYSTITSRIRELAFLTPEARFEINDQITEEGEEFYYKGGIKEFVRYLNKDKNPLHDKIVSFSGSFDHPDGNVQVDIAMQYNNGYQENLLTYCNTIRTREGGTHLAGFKSALTRTLNAYIKKNMVKKYKDLILSGSDTREGLSAILSVKIPDPQFESQTKIKLGNSEVRQAVSQILSEKLTQFLEENPNDAQKIILKSYNAQKAREAAQKARNIARRKSVLDSARMPGKLADCSSSDPKECEIFIVEGASAGGSAKQGRDRTYQAILPLRGKILNVEKARVDNVLQNKEIQSLIKALGMGVHGIGDEEFNPEKLRYHKVIIFCDADIDGHHIETLLLTFFFRYMRPLIDEGHLYLAVPPLYKVSYKKSKEYVYSDKEKEATIDEYM</sequence>
<dbReference type="InterPro" id="IPR001241">
    <property type="entry name" value="Topo_IIA"/>
</dbReference>
<dbReference type="Pfam" id="PF00204">
    <property type="entry name" value="DNA_gyraseB"/>
    <property type="match status" value="1"/>
</dbReference>
<accession>A0A0F9G5L7</accession>
<evidence type="ECO:0000256" key="7">
    <source>
        <dbReference type="ARBA" id="ARBA00022840"/>
    </source>
</evidence>
<dbReference type="AlphaFoldDB" id="A0A0F9G5L7"/>
<dbReference type="GO" id="GO:0003918">
    <property type="term" value="F:DNA topoisomerase type II (double strand cut, ATP-hydrolyzing) activity"/>
    <property type="evidence" value="ECO:0007669"/>
    <property type="project" value="UniProtKB-EC"/>
</dbReference>
<dbReference type="SUPFAM" id="SSF56719">
    <property type="entry name" value="Type II DNA topoisomerase"/>
    <property type="match status" value="1"/>
</dbReference>
<evidence type="ECO:0000256" key="8">
    <source>
        <dbReference type="ARBA" id="ARBA00022842"/>
    </source>
</evidence>
<dbReference type="InterPro" id="IPR013759">
    <property type="entry name" value="Topo_IIA_B_C"/>
</dbReference>
<reference evidence="13" key="1">
    <citation type="journal article" date="2015" name="Nature">
        <title>Complex archaea that bridge the gap between prokaryotes and eukaryotes.</title>
        <authorList>
            <person name="Spang A."/>
            <person name="Saw J.H."/>
            <person name="Jorgensen S.L."/>
            <person name="Zaremba-Niedzwiedzka K."/>
            <person name="Martijn J."/>
            <person name="Lind A.E."/>
            <person name="van Eijk R."/>
            <person name="Schleper C."/>
            <person name="Guy L."/>
            <person name="Ettema T.J."/>
        </authorList>
    </citation>
    <scope>NUCLEOTIDE SEQUENCE</scope>
</reference>
<keyword evidence="10" id="KW-0238">DNA-binding</keyword>
<evidence type="ECO:0000256" key="5">
    <source>
        <dbReference type="ARBA" id="ARBA00022723"/>
    </source>
</evidence>
<dbReference type="GO" id="GO:0005524">
    <property type="term" value="F:ATP binding"/>
    <property type="evidence" value="ECO:0007669"/>
    <property type="project" value="UniProtKB-KW"/>
</dbReference>
<feature type="domain" description="Toprim" evidence="12">
    <location>
        <begin position="431"/>
        <end position="549"/>
    </location>
</feature>
<evidence type="ECO:0000256" key="2">
    <source>
        <dbReference type="ARBA" id="ARBA00001946"/>
    </source>
</evidence>
<dbReference type="InterPro" id="IPR020568">
    <property type="entry name" value="Ribosomal_Su5_D2-typ_SF"/>
</dbReference>
<keyword evidence="8" id="KW-0460">Magnesium</keyword>
<dbReference type="FunFam" id="3.30.565.10:FF:000002">
    <property type="entry name" value="DNA gyrase subunit B"/>
    <property type="match status" value="1"/>
</dbReference>
<comment type="catalytic activity">
    <reaction evidence="1">
        <text>ATP-dependent breakage, passage and rejoining of double-stranded DNA.</text>
        <dbReference type="EC" id="5.6.2.2"/>
    </reaction>
</comment>
<dbReference type="PANTHER" id="PTHR45866">
    <property type="entry name" value="DNA GYRASE/TOPOISOMERASE SUBUNIT B"/>
    <property type="match status" value="1"/>
</dbReference>
<evidence type="ECO:0000256" key="10">
    <source>
        <dbReference type="ARBA" id="ARBA00023125"/>
    </source>
</evidence>
<evidence type="ECO:0000256" key="11">
    <source>
        <dbReference type="ARBA" id="ARBA00023235"/>
    </source>
</evidence>
<dbReference type="InterPro" id="IPR006171">
    <property type="entry name" value="TOPRIM_dom"/>
</dbReference>
<dbReference type="FunFam" id="3.40.50.670:FF:000001">
    <property type="entry name" value="DNA topoisomerase 2"/>
    <property type="match status" value="1"/>
</dbReference>
<dbReference type="EMBL" id="LAZR01029779">
    <property type="protein sequence ID" value="KKL58562.1"/>
    <property type="molecule type" value="Genomic_DNA"/>
</dbReference>
<dbReference type="SUPFAM" id="SSF54211">
    <property type="entry name" value="Ribosomal protein S5 domain 2-like"/>
    <property type="match status" value="1"/>
</dbReference>
<dbReference type="InterPro" id="IPR036890">
    <property type="entry name" value="HATPase_C_sf"/>
</dbReference>
<dbReference type="InterPro" id="IPR014721">
    <property type="entry name" value="Ribsml_uS5_D2-typ_fold_subgr"/>
</dbReference>
<name>A0A0F9G5L7_9ZZZZ</name>
<dbReference type="SUPFAM" id="SSF55874">
    <property type="entry name" value="ATPase domain of HSP90 chaperone/DNA topoisomerase II/histidine kinase"/>
    <property type="match status" value="1"/>
</dbReference>
<dbReference type="EC" id="5.6.2.2" evidence="4"/>
<dbReference type="GO" id="GO:0046872">
    <property type="term" value="F:metal ion binding"/>
    <property type="evidence" value="ECO:0007669"/>
    <property type="project" value="UniProtKB-KW"/>
</dbReference>
<proteinExistence type="inferred from homology"/>
<organism evidence="13">
    <name type="scientific">marine sediment metagenome</name>
    <dbReference type="NCBI Taxonomy" id="412755"/>
    <lineage>
        <taxon>unclassified sequences</taxon>
        <taxon>metagenomes</taxon>
        <taxon>ecological metagenomes</taxon>
    </lineage>
</organism>
<dbReference type="Gene3D" id="3.40.50.670">
    <property type="match status" value="1"/>
</dbReference>
<dbReference type="PANTHER" id="PTHR45866:SF1">
    <property type="entry name" value="DNA GYRASE SUBUNIT B, MITOCHONDRIAL"/>
    <property type="match status" value="1"/>
</dbReference>
<keyword evidence="9" id="KW-0799">Topoisomerase</keyword>
<dbReference type="GO" id="GO:0006265">
    <property type="term" value="P:DNA topological change"/>
    <property type="evidence" value="ECO:0007669"/>
    <property type="project" value="InterPro"/>
</dbReference>
<dbReference type="Gene3D" id="3.30.230.10">
    <property type="match status" value="1"/>
</dbReference>
<keyword evidence="5" id="KW-0479">Metal-binding</keyword>
<dbReference type="NCBIfam" id="NF011501">
    <property type="entry name" value="PRK14939.1"/>
    <property type="match status" value="1"/>
</dbReference>
<dbReference type="InterPro" id="IPR003594">
    <property type="entry name" value="HATPase_dom"/>
</dbReference>
<comment type="similarity">
    <text evidence="3">Belongs to the type II topoisomerase GyrB family.</text>
</comment>
<dbReference type="NCBIfam" id="NF004189">
    <property type="entry name" value="PRK05644.1"/>
    <property type="match status" value="1"/>
</dbReference>
<dbReference type="PRINTS" id="PR00418">
    <property type="entry name" value="TPI2FAMILY"/>
</dbReference>
<dbReference type="Pfam" id="PF01751">
    <property type="entry name" value="Toprim"/>
    <property type="match status" value="1"/>
</dbReference>
<comment type="caution">
    <text evidence="13">The sequence shown here is derived from an EMBL/GenBank/DDBJ whole genome shotgun (WGS) entry which is preliminary data.</text>
</comment>
<dbReference type="SMART" id="SM00387">
    <property type="entry name" value="HATPase_c"/>
    <property type="match status" value="1"/>
</dbReference>
<feature type="non-terminal residue" evidence="13">
    <location>
        <position position="576"/>
    </location>
</feature>
<dbReference type="FunFam" id="3.30.230.10:FF:000005">
    <property type="entry name" value="DNA gyrase subunit B"/>
    <property type="match status" value="1"/>
</dbReference>
<dbReference type="Gene3D" id="3.30.565.10">
    <property type="entry name" value="Histidine kinase-like ATPase, C-terminal domain"/>
    <property type="match status" value="1"/>
</dbReference>
<gene>
    <name evidence="13" type="ORF">LCGC14_2224130</name>
</gene>
<dbReference type="PROSITE" id="PS50880">
    <property type="entry name" value="TOPRIM"/>
    <property type="match status" value="1"/>
</dbReference>
<protein>
    <recommendedName>
        <fullName evidence="4">DNA topoisomerase (ATP-hydrolyzing)</fullName>
        <ecNumber evidence="4">5.6.2.2</ecNumber>
    </recommendedName>
</protein>
<dbReference type="InterPro" id="IPR013760">
    <property type="entry name" value="Topo_IIA-like_dom_sf"/>
</dbReference>
<evidence type="ECO:0000256" key="3">
    <source>
        <dbReference type="ARBA" id="ARBA00010708"/>
    </source>
</evidence>
<dbReference type="SMART" id="SM00433">
    <property type="entry name" value="TOP2c"/>
    <property type="match status" value="1"/>
</dbReference>
<keyword evidence="7" id="KW-0067">ATP-binding</keyword>
<keyword evidence="6" id="KW-0547">Nucleotide-binding</keyword>
<dbReference type="InterPro" id="IPR013506">
    <property type="entry name" value="Topo_IIA_bsu_dom2"/>
</dbReference>
<evidence type="ECO:0000313" key="13">
    <source>
        <dbReference type="EMBL" id="KKL58562.1"/>
    </source>
</evidence>
<evidence type="ECO:0000256" key="4">
    <source>
        <dbReference type="ARBA" id="ARBA00012895"/>
    </source>
</evidence>
<evidence type="ECO:0000256" key="9">
    <source>
        <dbReference type="ARBA" id="ARBA00023029"/>
    </source>
</evidence>
<dbReference type="PRINTS" id="PR01159">
    <property type="entry name" value="DNAGYRASEB"/>
</dbReference>
<dbReference type="CDD" id="cd16928">
    <property type="entry name" value="HATPase_GyrB-like"/>
    <property type="match status" value="1"/>
</dbReference>
<evidence type="ECO:0000256" key="6">
    <source>
        <dbReference type="ARBA" id="ARBA00022741"/>
    </source>
</evidence>
<dbReference type="InterPro" id="IPR000565">
    <property type="entry name" value="Topo_IIA_B"/>
</dbReference>
<keyword evidence="11" id="KW-0413">Isomerase</keyword>
<evidence type="ECO:0000256" key="1">
    <source>
        <dbReference type="ARBA" id="ARBA00000185"/>
    </source>
</evidence>